<protein>
    <recommendedName>
        <fullName evidence="3">Lipoprotein</fullName>
    </recommendedName>
</protein>
<dbReference type="HOGENOM" id="CLU_2058225_0_0_6"/>
<evidence type="ECO:0000313" key="2">
    <source>
        <dbReference type="Proteomes" id="UP000001231"/>
    </source>
</evidence>
<reference evidence="1 2" key="1">
    <citation type="journal article" date="2009" name="Stand. Genomic Sci.">
        <title>Complete genome sequence of Kangiella koreensis type strain (SW-125).</title>
        <authorList>
            <person name="Han C."/>
            <person name="Sikorski J."/>
            <person name="Lapidus A."/>
            <person name="Nolan M."/>
            <person name="Glavina Del Rio T."/>
            <person name="Tice H."/>
            <person name="Cheng J.F."/>
            <person name="Lucas S."/>
            <person name="Chen F."/>
            <person name="Copeland A."/>
            <person name="Ivanova N."/>
            <person name="Mavromatis K."/>
            <person name="Ovchinnikova G."/>
            <person name="Pati A."/>
            <person name="Bruce D."/>
            <person name="Goodwin L."/>
            <person name="Pitluck S."/>
            <person name="Chen A."/>
            <person name="Palaniappan K."/>
            <person name="Land M."/>
            <person name="Hauser L."/>
            <person name="Chang Y.J."/>
            <person name="Jeffries C.D."/>
            <person name="Chain P."/>
            <person name="Saunders E."/>
            <person name="Brettin T."/>
            <person name="Goker M."/>
            <person name="Tindall B.J."/>
            <person name="Bristow J."/>
            <person name="Eisen J.A."/>
            <person name="Markowitz V."/>
            <person name="Hugenholtz P."/>
            <person name="Kyrpides N.C."/>
            <person name="Klenk H.P."/>
            <person name="Detter J.C."/>
        </authorList>
    </citation>
    <scope>NUCLEOTIDE SEQUENCE [LARGE SCALE GENOMIC DNA]</scope>
    <source>
        <strain evidence="2">DSM 16069 / KCTC 12182 / SW-125</strain>
    </source>
</reference>
<dbReference type="STRING" id="523791.Kkor_0196"/>
<dbReference type="AlphaFoldDB" id="C7R6V1"/>
<gene>
    <name evidence="1" type="ordered locus">Kkor_0196</name>
</gene>
<evidence type="ECO:0000313" key="1">
    <source>
        <dbReference type="EMBL" id="ACV25617.1"/>
    </source>
</evidence>
<dbReference type="KEGG" id="kko:Kkor_0196"/>
<name>C7R6V1_KANKD</name>
<dbReference type="InParanoid" id="C7R6V1"/>
<evidence type="ECO:0008006" key="3">
    <source>
        <dbReference type="Google" id="ProtNLM"/>
    </source>
</evidence>
<organism evidence="1 2">
    <name type="scientific">Kangiella koreensis (strain DSM 16069 / JCM 12317 / KCTC 12182 / SW-125)</name>
    <dbReference type="NCBI Taxonomy" id="523791"/>
    <lineage>
        <taxon>Bacteria</taxon>
        <taxon>Pseudomonadati</taxon>
        <taxon>Pseudomonadota</taxon>
        <taxon>Gammaproteobacteria</taxon>
        <taxon>Kangiellales</taxon>
        <taxon>Kangiellaceae</taxon>
        <taxon>Kangiella</taxon>
    </lineage>
</organism>
<proteinExistence type="predicted"/>
<dbReference type="PROSITE" id="PS51257">
    <property type="entry name" value="PROKAR_LIPOPROTEIN"/>
    <property type="match status" value="1"/>
</dbReference>
<dbReference type="EMBL" id="CP001707">
    <property type="protein sequence ID" value="ACV25617.1"/>
    <property type="molecule type" value="Genomic_DNA"/>
</dbReference>
<dbReference type="Proteomes" id="UP000001231">
    <property type="component" value="Chromosome"/>
</dbReference>
<sequence length="119" mass="13919">MIVSTKHSLILIIILLSGCAISEKNIHEDSCTPSLPWVNGKPVENSTHNLYKPSESERTEVFKQITDWPNYGLECWYIKNNGNLELYSEAYLDMVSYEFEPSEGHWIFLKKYEYIFLVH</sequence>
<keyword evidence="2" id="KW-1185">Reference proteome</keyword>
<accession>C7R6V1</accession>